<dbReference type="InterPro" id="IPR036271">
    <property type="entry name" value="Tet_transcr_reg_TetR-rel_C_sf"/>
</dbReference>
<dbReference type="InterPro" id="IPR023772">
    <property type="entry name" value="DNA-bd_HTH_TetR-type_CS"/>
</dbReference>
<dbReference type="AlphaFoldDB" id="A0A098B4N9"/>
<feature type="DNA-binding region" description="H-T-H motif" evidence="2">
    <location>
        <begin position="54"/>
        <end position="73"/>
    </location>
</feature>
<evidence type="ECO:0000256" key="2">
    <source>
        <dbReference type="PROSITE-ProRule" id="PRU00335"/>
    </source>
</evidence>
<dbReference type="EMBL" id="LK996017">
    <property type="protein sequence ID" value="CDX03833.1"/>
    <property type="molecule type" value="Genomic_DNA"/>
</dbReference>
<dbReference type="SUPFAM" id="SSF48498">
    <property type="entry name" value="Tetracyclin repressor-like, C-terminal domain"/>
    <property type="match status" value="1"/>
</dbReference>
<gene>
    <name evidence="4" type="ORF">DPCES_3947</name>
</gene>
<reference evidence="4" key="1">
    <citation type="submission" date="2014-07" db="EMBL/GenBank/DDBJ databases">
        <authorList>
            <person name="Hornung V.Bastian."/>
        </authorList>
    </citation>
    <scope>NUCLEOTIDE SEQUENCE</scope>
    <source>
        <strain evidence="4">PCE-S</strain>
    </source>
</reference>
<evidence type="ECO:0000259" key="3">
    <source>
        <dbReference type="PROSITE" id="PS50977"/>
    </source>
</evidence>
<dbReference type="Pfam" id="PF00440">
    <property type="entry name" value="TetR_N"/>
    <property type="match status" value="1"/>
</dbReference>
<protein>
    <submittedName>
        <fullName evidence="4">Transcriptional regulator, TetR</fullName>
    </submittedName>
</protein>
<dbReference type="PROSITE" id="PS50977">
    <property type="entry name" value="HTH_TETR_2"/>
    <property type="match status" value="1"/>
</dbReference>
<organism evidence="4">
    <name type="scientific">Desulfitobacterium hafniense</name>
    <name type="common">Desulfitobacterium frappieri</name>
    <dbReference type="NCBI Taxonomy" id="49338"/>
    <lineage>
        <taxon>Bacteria</taxon>
        <taxon>Bacillati</taxon>
        <taxon>Bacillota</taxon>
        <taxon>Clostridia</taxon>
        <taxon>Eubacteriales</taxon>
        <taxon>Desulfitobacteriaceae</taxon>
        <taxon>Desulfitobacterium</taxon>
    </lineage>
</organism>
<dbReference type="InterPro" id="IPR009057">
    <property type="entry name" value="Homeodomain-like_sf"/>
</dbReference>
<dbReference type="PATRIC" id="fig|49338.4.peg.4242"/>
<keyword evidence="1 2" id="KW-0238">DNA-binding</keyword>
<dbReference type="Gene3D" id="1.10.10.60">
    <property type="entry name" value="Homeodomain-like"/>
    <property type="match status" value="1"/>
</dbReference>
<dbReference type="PANTHER" id="PTHR43479">
    <property type="entry name" value="ACREF/ENVCD OPERON REPRESSOR-RELATED"/>
    <property type="match status" value="1"/>
</dbReference>
<proteinExistence type="predicted"/>
<dbReference type="Gene3D" id="1.10.357.10">
    <property type="entry name" value="Tetracycline Repressor, domain 2"/>
    <property type="match status" value="1"/>
</dbReference>
<dbReference type="PROSITE" id="PS01081">
    <property type="entry name" value="HTH_TETR_1"/>
    <property type="match status" value="1"/>
</dbReference>
<dbReference type="InterPro" id="IPR001647">
    <property type="entry name" value="HTH_TetR"/>
</dbReference>
<evidence type="ECO:0000313" key="4">
    <source>
        <dbReference type="EMBL" id="CDX03833.1"/>
    </source>
</evidence>
<dbReference type="SUPFAM" id="SSF46689">
    <property type="entry name" value="Homeodomain-like"/>
    <property type="match status" value="1"/>
</dbReference>
<accession>A0A098B4N9</accession>
<name>A0A098B4N9_DESHA</name>
<dbReference type="RefSeq" id="WP_018213491.1">
    <property type="nucleotide sequence ID" value="NZ_LK996017.1"/>
</dbReference>
<feature type="domain" description="HTH tetR-type" evidence="3">
    <location>
        <begin position="31"/>
        <end position="91"/>
    </location>
</feature>
<evidence type="ECO:0000256" key="1">
    <source>
        <dbReference type="ARBA" id="ARBA00023125"/>
    </source>
</evidence>
<sequence>MTTWVIEIYLNIEPDRKEVAVIYPKFYSLEAEKRERIINAALKEFARNGYEKASTNEMTKEAEISKGSLFSYFNTKKELYLFLLGYVVEVIESIYDEVDWQETDLFERMRKIGLAKFRIYKKFPHALNFLKGAAHEEAGEVKAEIAATGRHLIADGLGRGYENIDWTKFREDMEREKMINIITWTILSFAEQQRDQVGSFEDLSLDVFREWDGYFDILKRCFYKKEEQEHVY</sequence>
<dbReference type="GO" id="GO:0003677">
    <property type="term" value="F:DNA binding"/>
    <property type="evidence" value="ECO:0007669"/>
    <property type="project" value="UniProtKB-UniRule"/>
</dbReference>
<dbReference type="PANTHER" id="PTHR43479:SF11">
    <property type="entry name" value="ACREF_ENVCD OPERON REPRESSOR-RELATED"/>
    <property type="match status" value="1"/>
</dbReference>
<dbReference type="InterPro" id="IPR050624">
    <property type="entry name" value="HTH-type_Tx_Regulator"/>
</dbReference>
<dbReference type="PRINTS" id="PR00455">
    <property type="entry name" value="HTHTETR"/>
</dbReference>